<dbReference type="SUPFAM" id="SSF82199">
    <property type="entry name" value="SET domain"/>
    <property type="match status" value="1"/>
</dbReference>
<dbReference type="Gene3D" id="2.170.270.10">
    <property type="entry name" value="SET domain"/>
    <property type="match status" value="1"/>
</dbReference>
<reference evidence="2" key="1">
    <citation type="journal article" date="2008" name="Nature">
        <title>The amphioxus genome and the evolution of the chordate karyotype.</title>
        <authorList>
            <consortium name="US DOE Joint Genome Institute (JGI-PGF)"/>
            <person name="Putnam N.H."/>
            <person name="Butts T."/>
            <person name="Ferrier D.E.K."/>
            <person name="Furlong R.F."/>
            <person name="Hellsten U."/>
            <person name="Kawashima T."/>
            <person name="Robinson-Rechavi M."/>
            <person name="Shoguchi E."/>
            <person name="Terry A."/>
            <person name="Yu J.-K."/>
            <person name="Benito-Gutierrez E.L."/>
            <person name="Dubchak I."/>
            <person name="Garcia-Fernandez J."/>
            <person name="Gibson-Brown J.J."/>
            <person name="Grigoriev I.V."/>
            <person name="Horton A.C."/>
            <person name="de Jong P.J."/>
            <person name="Jurka J."/>
            <person name="Kapitonov V.V."/>
            <person name="Kohara Y."/>
            <person name="Kuroki Y."/>
            <person name="Lindquist E."/>
            <person name="Lucas S."/>
            <person name="Osoegawa K."/>
            <person name="Pennacchio L.A."/>
            <person name="Salamov A.A."/>
            <person name="Satou Y."/>
            <person name="Sauka-Spengler T."/>
            <person name="Schmutz J."/>
            <person name="Shin-I T."/>
            <person name="Toyoda A."/>
            <person name="Bronner-Fraser M."/>
            <person name="Fujiyama A."/>
            <person name="Holland L.Z."/>
            <person name="Holland P.W.H."/>
            <person name="Satoh N."/>
            <person name="Rokhsar D.S."/>
        </authorList>
    </citation>
    <scope>NUCLEOTIDE SEQUENCE [LARGE SCALE GENOMIC DNA]</scope>
    <source>
        <strain evidence="2">S238N-H82</strain>
        <tissue evidence="2">Testes</tissue>
    </source>
</reference>
<dbReference type="AlphaFoldDB" id="C3ZEA3"/>
<dbReference type="STRING" id="7739.C3ZEA3"/>
<accession>C3ZEA3</accession>
<dbReference type="PROSITE" id="PS50280">
    <property type="entry name" value="SET"/>
    <property type="match status" value="1"/>
</dbReference>
<name>C3ZEA3_BRAFL</name>
<organism>
    <name type="scientific">Branchiostoma floridae</name>
    <name type="common">Florida lancelet</name>
    <name type="synonym">Amphioxus</name>
    <dbReference type="NCBI Taxonomy" id="7739"/>
    <lineage>
        <taxon>Eukaryota</taxon>
        <taxon>Metazoa</taxon>
        <taxon>Chordata</taxon>
        <taxon>Cephalochordata</taxon>
        <taxon>Leptocardii</taxon>
        <taxon>Amphioxiformes</taxon>
        <taxon>Branchiostomatidae</taxon>
        <taxon>Branchiostoma</taxon>
    </lineage>
</organism>
<dbReference type="PANTHER" id="PTHR12197:SF251">
    <property type="entry name" value="EG:BACR7C10.4 PROTEIN"/>
    <property type="match status" value="1"/>
</dbReference>
<dbReference type="InterPro" id="IPR001214">
    <property type="entry name" value="SET_dom"/>
</dbReference>
<dbReference type="eggNOG" id="KOG2084">
    <property type="taxonomic scope" value="Eukaryota"/>
</dbReference>
<proteinExistence type="predicted"/>
<dbReference type="SUPFAM" id="SSF48452">
    <property type="entry name" value="TPR-like"/>
    <property type="match status" value="1"/>
</dbReference>
<evidence type="ECO:0000313" key="2">
    <source>
        <dbReference type="EMBL" id="EEN49059.1"/>
    </source>
</evidence>
<sequence>MSYMQGVAAGPDGQLVVVDRNERTVTIFPRPELLLTCPKCGIAKYCDEDCQSARKYEQGALGPLCDLCPHTKELKDSSELRIQLEKLSRYVNEDILPDRAQLESLYGKTTCNCFAIHNLDLREIGVGLYPQAAMINHSCKSNCVSTFRGPTLQIRALVDIQPGEEVCYSYTEKGNVTHERRDELRKYFFECQCPHCLDTDRDAIMKSVKCPSCQGQVKPTSSDRYEKCSSCGFTDFTTEFYEDLEIYIHVEFDLLFRENCLVELDKILHPDNIHVVRILVGAFAASVKLEEWTKAIDYGKRLDRAFGLYLPPNEPDTGLLYYKMGKAYYHLDDIENAVTSLRKAKTLLSIAYGRDSQLVDYAQDWLELCGDYGSSSEEEETDSETSCPSS</sequence>
<dbReference type="Pfam" id="PF00856">
    <property type="entry name" value="SET"/>
    <property type="match status" value="1"/>
</dbReference>
<gene>
    <name evidence="2" type="ORF">BRAFLDRAFT_74375</name>
</gene>
<dbReference type="InterPro" id="IPR046341">
    <property type="entry name" value="SET_dom_sf"/>
</dbReference>
<dbReference type="Gene3D" id="1.25.40.10">
    <property type="entry name" value="Tetratricopeptide repeat domain"/>
    <property type="match status" value="1"/>
</dbReference>
<dbReference type="InterPro" id="IPR011990">
    <property type="entry name" value="TPR-like_helical_dom_sf"/>
</dbReference>
<protein>
    <recommendedName>
        <fullName evidence="1">SET domain-containing protein</fullName>
    </recommendedName>
</protein>
<dbReference type="InterPro" id="IPR050869">
    <property type="entry name" value="H3K4_H4K5_MeTrfase"/>
</dbReference>
<evidence type="ECO:0000259" key="1">
    <source>
        <dbReference type="PROSITE" id="PS50280"/>
    </source>
</evidence>
<dbReference type="EMBL" id="GG666612">
    <property type="protein sequence ID" value="EEN49059.1"/>
    <property type="molecule type" value="Genomic_DNA"/>
</dbReference>
<dbReference type="InParanoid" id="C3ZEA3"/>
<dbReference type="PANTHER" id="PTHR12197">
    <property type="entry name" value="HISTONE-LYSINE N-METHYLTRANSFERASE SMYD"/>
    <property type="match status" value="1"/>
</dbReference>
<feature type="domain" description="SET" evidence="1">
    <location>
        <begin position="29"/>
        <end position="171"/>
    </location>
</feature>